<dbReference type="AlphaFoldDB" id="A0A3L6E4E1"/>
<proteinExistence type="predicted"/>
<evidence type="ECO:0000313" key="1">
    <source>
        <dbReference type="EMBL" id="PWZ15802.1"/>
    </source>
</evidence>
<gene>
    <name evidence="1" type="ORF">Zm00014a_013665</name>
</gene>
<protein>
    <submittedName>
        <fullName evidence="1">Uncharacterized protein</fullName>
    </submittedName>
</protein>
<comment type="caution">
    <text evidence="1">The sequence shown here is derived from an EMBL/GenBank/DDBJ whole genome shotgun (WGS) entry which is preliminary data.</text>
</comment>
<reference evidence="1" key="1">
    <citation type="journal article" date="2018" name="Nat. Genet.">
        <title>Extensive intraspecific gene order and gene structural variations between Mo17 and other maize genomes.</title>
        <authorList>
            <person name="Sun S."/>
            <person name="Zhou Y."/>
            <person name="Chen J."/>
            <person name="Shi J."/>
            <person name="Zhao H."/>
            <person name="Zhao H."/>
            <person name="Song W."/>
            <person name="Zhang M."/>
            <person name="Cui Y."/>
            <person name="Dong X."/>
            <person name="Liu H."/>
            <person name="Ma X."/>
            <person name="Jiao Y."/>
            <person name="Wang B."/>
            <person name="Wei X."/>
            <person name="Stein J.C."/>
            <person name="Glaubitz J.C."/>
            <person name="Lu F."/>
            <person name="Yu G."/>
            <person name="Liang C."/>
            <person name="Fengler K."/>
            <person name="Li B."/>
            <person name="Rafalski A."/>
            <person name="Schnable P.S."/>
            <person name="Ware D.H."/>
            <person name="Buckler E.S."/>
            <person name="Lai J."/>
        </authorList>
    </citation>
    <scope>NUCLEOTIDE SEQUENCE [LARGE SCALE GENOMIC DNA]</scope>
    <source>
        <tissue evidence="1">Seedling</tissue>
    </source>
</reference>
<organism evidence="1">
    <name type="scientific">Zea mays</name>
    <name type="common">Maize</name>
    <dbReference type="NCBI Taxonomy" id="4577"/>
    <lineage>
        <taxon>Eukaryota</taxon>
        <taxon>Viridiplantae</taxon>
        <taxon>Streptophyta</taxon>
        <taxon>Embryophyta</taxon>
        <taxon>Tracheophyta</taxon>
        <taxon>Spermatophyta</taxon>
        <taxon>Magnoliopsida</taxon>
        <taxon>Liliopsida</taxon>
        <taxon>Poales</taxon>
        <taxon>Poaceae</taxon>
        <taxon>PACMAD clade</taxon>
        <taxon>Panicoideae</taxon>
        <taxon>Andropogonodae</taxon>
        <taxon>Andropogoneae</taxon>
        <taxon>Tripsacinae</taxon>
        <taxon>Zea</taxon>
    </lineage>
</organism>
<sequence length="59" mass="6412">MSRLLDLVAAMASSRACSTSIDTQPPVNHFIEQLPSSSKLPVLTSMWRRELAPASQLAT</sequence>
<accession>A0A3L6E4E1</accession>
<name>A0A3L6E4E1_MAIZE</name>
<dbReference type="EMBL" id="NCVQ01000008">
    <property type="protein sequence ID" value="PWZ15802.1"/>
    <property type="molecule type" value="Genomic_DNA"/>
</dbReference>
<dbReference type="Proteomes" id="UP000251960">
    <property type="component" value="Chromosome 7"/>
</dbReference>